<dbReference type="OrthoDB" id="6616542at2759"/>
<evidence type="ECO:0000313" key="2">
    <source>
        <dbReference type="Proteomes" id="UP000322000"/>
    </source>
</evidence>
<protein>
    <submittedName>
        <fullName evidence="3">Uncharacterized protein LOC113494049</fullName>
    </submittedName>
</protein>
<dbReference type="AlphaFoldDB" id="A0A7E5VIB3"/>
<organism evidence="2 3">
    <name type="scientific">Trichoplusia ni</name>
    <name type="common">Cabbage looper</name>
    <dbReference type="NCBI Taxonomy" id="7111"/>
    <lineage>
        <taxon>Eukaryota</taxon>
        <taxon>Metazoa</taxon>
        <taxon>Ecdysozoa</taxon>
        <taxon>Arthropoda</taxon>
        <taxon>Hexapoda</taxon>
        <taxon>Insecta</taxon>
        <taxon>Pterygota</taxon>
        <taxon>Neoptera</taxon>
        <taxon>Endopterygota</taxon>
        <taxon>Lepidoptera</taxon>
        <taxon>Glossata</taxon>
        <taxon>Ditrysia</taxon>
        <taxon>Noctuoidea</taxon>
        <taxon>Noctuidae</taxon>
        <taxon>Plusiinae</taxon>
        <taxon>Trichoplusia</taxon>
    </lineage>
</organism>
<sequence length="204" mass="21174">MFLAPVITFLLVGGCLSAPADDPIRIDLPVYDQPQAGTDVLVSQPLEAENYPGGEPLSNKAQGSGGNFVTYKVQAASNLLGSALNAKASAHQGGLFSPPVSTLESALEESEGYGSQALSFKENIQNMVAGIFQPKPIVDTITEEEKYGNTGDKFAGAGKALVGGAQSLSNFVNSILEVPGSVFKQIARAATEKLNNFGGKLIGL</sequence>
<feature type="signal peptide" evidence="1">
    <location>
        <begin position="1"/>
        <end position="17"/>
    </location>
</feature>
<evidence type="ECO:0000256" key="1">
    <source>
        <dbReference type="SAM" id="SignalP"/>
    </source>
</evidence>
<dbReference type="RefSeq" id="XP_026727984.1">
    <property type="nucleotide sequence ID" value="XM_026872183.1"/>
</dbReference>
<dbReference type="Proteomes" id="UP000322000">
    <property type="component" value="Chromosome 5"/>
</dbReference>
<gene>
    <name evidence="3" type="primary">LOC113494049</name>
</gene>
<dbReference type="GeneID" id="113494049"/>
<reference evidence="3" key="1">
    <citation type="submission" date="2025-08" db="UniProtKB">
        <authorList>
            <consortium name="RefSeq"/>
        </authorList>
    </citation>
    <scope>IDENTIFICATION</scope>
</reference>
<evidence type="ECO:0000313" key="3">
    <source>
        <dbReference type="RefSeq" id="XP_026727984.1"/>
    </source>
</evidence>
<keyword evidence="1" id="KW-0732">Signal</keyword>
<dbReference type="KEGG" id="tnl:113494049"/>
<feature type="chain" id="PRO_5028818416" evidence="1">
    <location>
        <begin position="18"/>
        <end position="204"/>
    </location>
</feature>
<proteinExistence type="predicted"/>
<dbReference type="InParanoid" id="A0A7E5VIB3"/>
<name>A0A7E5VIB3_TRINI</name>
<keyword evidence="2" id="KW-1185">Reference proteome</keyword>
<accession>A0A7E5VIB3</accession>